<reference evidence="5 6" key="1">
    <citation type="journal article" date="2019" name="Syst. Appl. Microbiol.">
        <title>Polyphasic characterization of two novel Lactobacillus spp. isolated from blown salami packages: Description of Lactobacillus halodurans sp. nov. and Lactobacillus salsicarnum sp. nov.</title>
        <authorList>
            <person name="Schuster J.A."/>
            <person name="Klingl A."/>
            <person name="Vogel R.F."/>
            <person name="Ehrmann M.A."/>
        </authorList>
    </citation>
    <scope>NUCLEOTIDE SEQUENCE [LARGE SCALE GENOMIC DNA]</scope>
    <source>
        <strain evidence="5 6">TMW 1.2118</strain>
    </source>
</reference>
<keyword evidence="2" id="KW-0547">Nucleotide-binding</keyword>
<dbReference type="InterPro" id="IPR051782">
    <property type="entry name" value="ABC_Transporter_VariousFunc"/>
</dbReference>
<accession>A0A5P0ZFU6</accession>
<protein>
    <submittedName>
        <fullName evidence="5">ABC transporter ATP-binding protein</fullName>
    </submittedName>
</protein>
<feature type="domain" description="ABC transporter" evidence="4">
    <location>
        <begin position="4"/>
        <end position="212"/>
    </location>
</feature>
<dbReference type="Gene3D" id="3.40.50.300">
    <property type="entry name" value="P-loop containing nucleotide triphosphate hydrolases"/>
    <property type="match status" value="1"/>
</dbReference>
<dbReference type="AlphaFoldDB" id="A0A5P0ZFU6"/>
<dbReference type="Pfam" id="PF00005">
    <property type="entry name" value="ABC_tran"/>
    <property type="match status" value="1"/>
</dbReference>
<gene>
    <name evidence="5" type="ORF">FHL02_02350</name>
</gene>
<dbReference type="PROSITE" id="PS50893">
    <property type="entry name" value="ABC_TRANSPORTER_2"/>
    <property type="match status" value="1"/>
</dbReference>
<dbReference type="PANTHER" id="PTHR42939:SF1">
    <property type="entry name" value="ABC TRANSPORTER ATP-BINDING PROTEIN ALBC-RELATED"/>
    <property type="match status" value="1"/>
</dbReference>
<keyword evidence="1" id="KW-0813">Transport</keyword>
<evidence type="ECO:0000256" key="2">
    <source>
        <dbReference type="ARBA" id="ARBA00022741"/>
    </source>
</evidence>
<keyword evidence="3 5" id="KW-0067">ATP-binding</keyword>
<proteinExistence type="predicted"/>
<organism evidence="5 6">
    <name type="scientific">Companilactobacillus mishanensis</name>
    <dbReference type="NCBI Taxonomy" id="2486008"/>
    <lineage>
        <taxon>Bacteria</taxon>
        <taxon>Bacillati</taxon>
        <taxon>Bacillota</taxon>
        <taxon>Bacilli</taxon>
        <taxon>Lactobacillales</taxon>
        <taxon>Lactobacillaceae</taxon>
        <taxon>Companilactobacillus</taxon>
    </lineage>
</organism>
<dbReference type="Proteomes" id="UP000380386">
    <property type="component" value="Unassembled WGS sequence"/>
</dbReference>
<sequence length="212" mass="23799">MNFIELDSVTKTTKKRNLLNQVSFKIQKGEIVTLEGINGSGKTLILKAILGLIHTSGQITVANSRVRVEDKYPIEAGILIENPSLIEGFNAFQNLELLAKLQPRIERYEIYDLLRIFHLDKAGNEKVRKFSLGMKQKLGIAQALLGQNELIVLDEPTNALDKGSIADLITIIKEINESGSTFIIATHDSKFIDEISTRRLYVKDGEVYDEEQ</sequence>
<dbReference type="PANTHER" id="PTHR42939">
    <property type="entry name" value="ABC TRANSPORTER ATP-BINDING PROTEIN ALBC-RELATED"/>
    <property type="match status" value="1"/>
</dbReference>
<dbReference type="InterPro" id="IPR027417">
    <property type="entry name" value="P-loop_NTPase"/>
</dbReference>
<dbReference type="EMBL" id="VDFM01000002">
    <property type="protein sequence ID" value="MQS51855.1"/>
    <property type="molecule type" value="Genomic_DNA"/>
</dbReference>
<name>A0A5P0ZFU6_9LACO</name>
<dbReference type="InterPro" id="IPR017871">
    <property type="entry name" value="ABC_transporter-like_CS"/>
</dbReference>
<evidence type="ECO:0000259" key="4">
    <source>
        <dbReference type="PROSITE" id="PS50893"/>
    </source>
</evidence>
<evidence type="ECO:0000256" key="3">
    <source>
        <dbReference type="ARBA" id="ARBA00022840"/>
    </source>
</evidence>
<evidence type="ECO:0000313" key="5">
    <source>
        <dbReference type="EMBL" id="MQS51855.1"/>
    </source>
</evidence>
<dbReference type="InterPro" id="IPR003593">
    <property type="entry name" value="AAA+_ATPase"/>
</dbReference>
<dbReference type="OrthoDB" id="9804819at2"/>
<evidence type="ECO:0000256" key="1">
    <source>
        <dbReference type="ARBA" id="ARBA00022448"/>
    </source>
</evidence>
<dbReference type="GO" id="GO:0005524">
    <property type="term" value="F:ATP binding"/>
    <property type="evidence" value="ECO:0007669"/>
    <property type="project" value="UniProtKB-KW"/>
</dbReference>
<comment type="caution">
    <text evidence="5">The sequence shown here is derived from an EMBL/GenBank/DDBJ whole genome shotgun (WGS) entry which is preliminary data.</text>
</comment>
<dbReference type="PROSITE" id="PS00211">
    <property type="entry name" value="ABC_TRANSPORTER_1"/>
    <property type="match status" value="1"/>
</dbReference>
<evidence type="ECO:0000313" key="6">
    <source>
        <dbReference type="Proteomes" id="UP000380386"/>
    </source>
</evidence>
<dbReference type="GO" id="GO:0016887">
    <property type="term" value="F:ATP hydrolysis activity"/>
    <property type="evidence" value="ECO:0007669"/>
    <property type="project" value="InterPro"/>
</dbReference>
<dbReference type="RefSeq" id="WP_153382051.1">
    <property type="nucleotide sequence ID" value="NZ_VDFM01000002.1"/>
</dbReference>
<dbReference type="SUPFAM" id="SSF52540">
    <property type="entry name" value="P-loop containing nucleoside triphosphate hydrolases"/>
    <property type="match status" value="1"/>
</dbReference>
<dbReference type="SMART" id="SM00382">
    <property type="entry name" value="AAA"/>
    <property type="match status" value="1"/>
</dbReference>
<dbReference type="InterPro" id="IPR003439">
    <property type="entry name" value="ABC_transporter-like_ATP-bd"/>
</dbReference>